<protein>
    <submittedName>
        <fullName evidence="1">DUF4411 family protein</fullName>
    </submittedName>
</protein>
<evidence type="ECO:0000313" key="1">
    <source>
        <dbReference type="EMBL" id="QKD80085.1"/>
    </source>
</evidence>
<proteinExistence type="predicted"/>
<name>A0A6M8BB67_9ACTO</name>
<keyword evidence="2" id="KW-1185">Reference proteome</keyword>
<organism evidence="1 2">
    <name type="scientific">Actinomyces marmotae</name>
    <dbReference type="NCBI Taxonomy" id="2737173"/>
    <lineage>
        <taxon>Bacteria</taxon>
        <taxon>Bacillati</taxon>
        <taxon>Actinomycetota</taxon>
        <taxon>Actinomycetes</taxon>
        <taxon>Actinomycetales</taxon>
        <taxon>Actinomycetaceae</taxon>
        <taxon>Actinomyces</taxon>
    </lineage>
</organism>
<dbReference type="Pfam" id="PF14367">
    <property type="entry name" value="DUF4411"/>
    <property type="match status" value="1"/>
</dbReference>
<reference evidence="1 2" key="1">
    <citation type="submission" date="2020-05" db="EMBL/GenBank/DDBJ databases">
        <title>Actinomyces sp. zg-325.</title>
        <authorList>
            <person name="Yang C."/>
        </authorList>
    </citation>
    <scope>NUCLEOTIDE SEQUENCE [LARGE SCALE GENOMIC DNA]</scope>
    <source>
        <strain evidence="2">zg-325</strain>
    </source>
</reference>
<dbReference type="Proteomes" id="UP000504752">
    <property type="component" value="Chromosome"/>
</dbReference>
<dbReference type="InterPro" id="IPR029060">
    <property type="entry name" value="PIN-like_dom_sf"/>
</dbReference>
<dbReference type="KEGG" id="amam:HPC72_07510"/>
<sequence>MYLVDANVLIEAKNRYYAFDIAPGFWAWLDHAHTQGTVFSIERVRDEVRQGDDELAEWAKTHHDFFYPIDQQTTSFFAPLSTWAQSHEFTKAALDGFSSDAADYLLVAFAAAHKCTVVTHETAGSGSRKRVKIPDACQALGVAWVSTFEMLRRTGTRLALDSTSA</sequence>
<dbReference type="EMBL" id="CP053642">
    <property type="protein sequence ID" value="QKD80085.1"/>
    <property type="molecule type" value="Genomic_DNA"/>
</dbReference>
<dbReference type="AlphaFoldDB" id="A0A6M8BB67"/>
<gene>
    <name evidence="1" type="ORF">HPC72_07510</name>
</gene>
<dbReference type="InterPro" id="IPR016541">
    <property type="entry name" value="UCP008505"/>
</dbReference>
<evidence type="ECO:0000313" key="2">
    <source>
        <dbReference type="Proteomes" id="UP000504752"/>
    </source>
</evidence>
<accession>A0A6M8BB67</accession>
<dbReference type="SUPFAM" id="SSF88723">
    <property type="entry name" value="PIN domain-like"/>
    <property type="match status" value="1"/>
</dbReference>
<dbReference type="RefSeq" id="WP_159524349.1">
    <property type="nucleotide sequence ID" value="NZ_CP053642.1"/>
</dbReference>
<dbReference type="Gene3D" id="3.40.50.1010">
    <property type="entry name" value="5'-nuclease"/>
    <property type="match status" value="1"/>
</dbReference>